<reference evidence="3" key="2">
    <citation type="submission" date="2020-05" db="UniProtKB">
        <authorList>
            <consortium name="EnsemblMetazoa"/>
        </authorList>
    </citation>
    <scope>IDENTIFICATION</scope>
</reference>
<feature type="region of interest" description="Disordered" evidence="1">
    <location>
        <begin position="63"/>
        <end position="116"/>
    </location>
</feature>
<reference evidence="2 4" key="1">
    <citation type="journal article" date="2014" name="BMC Genomics">
        <title>Genome sequence of Anopheles sinensis provides insight into genetics basis of mosquito competence for malaria parasites.</title>
        <authorList>
            <person name="Zhou D."/>
            <person name="Zhang D."/>
            <person name="Ding G."/>
            <person name="Shi L."/>
            <person name="Hou Q."/>
            <person name="Ye Y."/>
            <person name="Xu Y."/>
            <person name="Zhou H."/>
            <person name="Xiong C."/>
            <person name="Li S."/>
            <person name="Yu J."/>
            <person name="Hong S."/>
            <person name="Yu X."/>
            <person name="Zou P."/>
            <person name="Chen C."/>
            <person name="Chang X."/>
            <person name="Wang W."/>
            <person name="Lv Y."/>
            <person name="Sun Y."/>
            <person name="Ma L."/>
            <person name="Shen B."/>
            <person name="Zhu C."/>
        </authorList>
    </citation>
    <scope>NUCLEOTIDE SEQUENCE [LARGE SCALE GENOMIC DNA]</scope>
</reference>
<gene>
    <name evidence="2" type="ORF">ZHAS_00007178</name>
</gene>
<dbReference type="AlphaFoldDB" id="A0A084VPB6"/>
<dbReference type="EMBL" id="ATLV01014995">
    <property type="status" value="NOT_ANNOTATED_CDS"/>
    <property type="molecule type" value="Genomic_DNA"/>
</dbReference>
<protein>
    <submittedName>
        <fullName evidence="2 3">Dere\GG23524-PA-like protein</fullName>
    </submittedName>
</protein>
<dbReference type="VEuPathDB" id="VectorBase:ASIC007178"/>
<evidence type="ECO:0000313" key="2">
    <source>
        <dbReference type="EMBL" id="KFB39810.1"/>
    </source>
</evidence>
<dbReference type="Proteomes" id="UP000030765">
    <property type="component" value="Unassembled WGS sequence"/>
</dbReference>
<keyword evidence="4" id="KW-1185">Reference proteome</keyword>
<evidence type="ECO:0000313" key="3">
    <source>
        <dbReference type="EnsemblMetazoa" id="ASIC007178-PA"/>
    </source>
</evidence>
<dbReference type="EnsemblMetazoa" id="ASIC007178-RA">
    <property type="protein sequence ID" value="ASIC007178-PA"/>
    <property type="gene ID" value="ASIC007178"/>
</dbReference>
<organism evidence="2">
    <name type="scientific">Anopheles sinensis</name>
    <name type="common">Mosquito</name>
    <dbReference type="NCBI Taxonomy" id="74873"/>
    <lineage>
        <taxon>Eukaryota</taxon>
        <taxon>Metazoa</taxon>
        <taxon>Ecdysozoa</taxon>
        <taxon>Arthropoda</taxon>
        <taxon>Hexapoda</taxon>
        <taxon>Insecta</taxon>
        <taxon>Pterygota</taxon>
        <taxon>Neoptera</taxon>
        <taxon>Endopterygota</taxon>
        <taxon>Diptera</taxon>
        <taxon>Nematocera</taxon>
        <taxon>Culicoidea</taxon>
        <taxon>Culicidae</taxon>
        <taxon>Anophelinae</taxon>
        <taxon>Anopheles</taxon>
    </lineage>
</organism>
<dbReference type="VEuPathDB" id="VectorBase:ASIS010591"/>
<dbReference type="EMBL" id="KE524999">
    <property type="protein sequence ID" value="KFB39810.1"/>
    <property type="molecule type" value="Genomic_DNA"/>
</dbReference>
<accession>A0A084VPB6</accession>
<sequence length="146" mass="16038">MTFGDDNKRTHETTPDGLILIIFSPSPSSPSLILRLWGGSRAREHPARHSLIISDVTIGLVTLPSPTGPPAPASFGQRRWRRRPRDGTGRDSTGPPQSLLTSAPAVPPLPVSASTDGKMKYLSAGHRESYTLVARKRYMKRMLYVH</sequence>
<evidence type="ECO:0000256" key="1">
    <source>
        <dbReference type="SAM" id="MobiDB-lite"/>
    </source>
</evidence>
<evidence type="ECO:0000313" key="4">
    <source>
        <dbReference type="Proteomes" id="UP000030765"/>
    </source>
</evidence>
<proteinExistence type="predicted"/>
<name>A0A084VPB6_ANOSI</name>